<reference evidence="8 9" key="1">
    <citation type="submission" date="2019-06" db="EMBL/GenBank/DDBJ databases">
        <title>Sequencing the genomes of 1000 actinobacteria strains.</title>
        <authorList>
            <person name="Klenk H.-P."/>
        </authorList>
    </citation>
    <scope>NUCLEOTIDE SEQUENCE [LARGE SCALE GENOMIC DNA]</scope>
    <source>
        <strain evidence="8 9">DSM 43186</strain>
    </source>
</reference>
<dbReference type="EMBL" id="VFPQ01000002">
    <property type="protein sequence ID" value="TQM72604.1"/>
    <property type="molecule type" value="Genomic_DNA"/>
</dbReference>
<dbReference type="AlphaFoldDB" id="A0A543IPV3"/>
<evidence type="ECO:0000256" key="2">
    <source>
        <dbReference type="ARBA" id="ARBA00022448"/>
    </source>
</evidence>
<comment type="caution">
    <text evidence="8">The sequence shown here is derived from an EMBL/GenBank/DDBJ whole genome shotgun (WGS) entry which is preliminary data.</text>
</comment>
<feature type="compositionally biased region" description="Basic and acidic residues" evidence="6">
    <location>
        <begin position="501"/>
        <end position="513"/>
    </location>
</feature>
<dbReference type="Gene3D" id="1.20.1740.10">
    <property type="entry name" value="Amino acid/polyamine transporter I"/>
    <property type="match status" value="1"/>
</dbReference>
<evidence type="ECO:0000256" key="7">
    <source>
        <dbReference type="SAM" id="Phobius"/>
    </source>
</evidence>
<evidence type="ECO:0000256" key="5">
    <source>
        <dbReference type="ARBA" id="ARBA00023136"/>
    </source>
</evidence>
<keyword evidence="9" id="KW-1185">Reference proteome</keyword>
<feature type="transmembrane region" description="Helical" evidence="7">
    <location>
        <begin position="294"/>
        <end position="315"/>
    </location>
</feature>
<dbReference type="GO" id="GO:0016020">
    <property type="term" value="C:membrane"/>
    <property type="evidence" value="ECO:0007669"/>
    <property type="project" value="UniProtKB-SubCell"/>
</dbReference>
<organism evidence="8 9">
    <name type="scientific">Thermopolyspora flexuosa</name>
    <dbReference type="NCBI Taxonomy" id="103836"/>
    <lineage>
        <taxon>Bacteria</taxon>
        <taxon>Bacillati</taxon>
        <taxon>Actinomycetota</taxon>
        <taxon>Actinomycetes</taxon>
        <taxon>Streptosporangiales</taxon>
        <taxon>Streptosporangiaceae</taxon>
        <taxon>Thermopolyspora</taxon>
    </lineage>
</organism>
<dbReference type="PANTHER" id="PTHR43243:SF4">
    <property type="entry name" value="CATIONIC AMINO ACID TRANSPORTER 4"/>
    <property type="match status" value="1"/>
</dbReference>
<dbReference type="GO" id="GO:0015171">
    <property type="term" value="F:amino acid transmembrane transporter activity"/>
    <property type="evidence" value="ECO:0007669"/>
    <property type="project" value="TreeGrafter"/>
</dbReference>
<sequence>MRRESTHPSTSLLRRLPASEATGKRTGARHRLVTIYHRRDLIVLGLGVMIGAGIFTIAGRQAASMAGPGVILSFMIAGICSLLAAFCYAELTSTIPASGSAYTFTYVIFGELWAWVIGWSLILEMMLAASVVARAWSLIFGRFLTDLNVAVPAPLAGVVGQVEGFDLPSLVILALLTGIVALGARFGLRTLWLIVCLKLIAIGGVIVFGVRHIDPANLAAIPAPEAPAPEEARDTLHTTIIGLLVGETDAFGWYGILAATPAIVFAYIGWDIVATAAEETIEPRRTMPEGMIRSLVLTTVIYIAVAVVMVGMVPYTRIDPETPLASAFRLVGDDFMVHVINIGGVLGLTTVILVLLVGQTRIVFSMARDGLLPRSLSRLSRWRSPSTATLVLGGCAMVLAQTVPVFALEQLVVIGTLFAFLFVAIGVIAMNRSMPDLPRGFRTPMQPFVPALSAATTLWLMLNLQVFTWLAFAVWMAAGLLIYLAYGRRHSMLAPGAYHEPPPEPRPRPEPWRRSPRGPGYGLGSDPGHGPGPGYGPDPGYGPGPGSGYGPGSGHGPGTPPGGGRSGPPPPRRPGRGRHRR</sequence>
<keyword evidence="2" id="KW-0813">Transport</keyword>
<feature type="transmembrane region" description="Helical" evidence="7">
    <location>
        <begin position="335"/>
        <end position="358"/>
    </location>
</feature>
<evidence type="ECO:0000256" key="4">
    <source>
        <dbReference type="ARBA" id="ARBA00022989"/>
    </source>
</evidence>
<feature type="compositionally biased region" description="Gly residues" evidence="6">
    <location>
        <begin position="519"/>
        <end position="533"/>
    </location>
</feature>
<dbReference type="RefSeq" id="WP_229788457.1">
    <property type="nucleotide sequence ID" value="NZ_BMPV01000002.1"/>
</dbReference>
<name>A0A543IPV3_9ACTN</name>
<keyword evidence="3 7" id="KW-0812">Transmembrane</keyword>
<feature type="transmembrane region" description="Helical" evidence="7">
    <location>
        <begin position="103"/>
        <end position="123"/>
    </location>
</feature>
<evidence type="ECO:0000256" key="3">
    <source>
        <dbReference type="ARBA" id="ARBA00022692"/>
    </source>
</evidence>
<comment type="subcellular location">
    <subcellularLocation>
        <location evidence="1">Membrane</location>
        <topology evidence="1">Multi-pass membrane protein</topology>
    </subcellularLocation>
</comment>
<feature type="transmembrane region" description="Helical" evidence="7">
    <location>
        <begin position="167"/>
        <end position="184"/>
    </location>
</feature>
<feature type="transmembrane region" description="Helical" evidence="7">
    <location>
        <begin position="41"/>
        <end position="58"/>
    </location>
</feature>
<dbReference type="Pfam" id="PF13520">
    <property type="entry name" value="AA_permease_2"/>
    <property type="match status" value="1"/>
</dbReference>
<feature type="region of interest" description="Disordered" evidence="6">
    <location>
        <begin position="495"/>
        <end position="581"/>
    </location>
</feature>
<proteinExistence type="predicted"/>
<evidence type="ECO:0000256" key="1">
    <source>
        <dbReference type="ARBA" id="ARBA00004141"/>
    </source>
</evidence>
<dbReference type="InterPro" id="IPR002293">
    <property type="entry name" value="AA/rel_permease1"/>
</dbReference>
<evidence type="ECO:0000256" key="6">
    <source>
        <dbReference type="SAM" id="MobiDB-lite"/>
    </source>
</evidence>
<gene>
    <name evidence="8" type="ORF">FHX40_4754</name>
</gene>
<feature type="transmembrane region" description="Helical" evidence="7">
    <location>
        <begin position="70"/>
        <end position="91"/>
    </location>
</feature>
<feature type="transmembrane region" description="Helical" evidence="7">
    <location>
        <begin position="251"/>
        <end position="273"/>
    </location>
</feature>
<evidence type="ECO:0000313" key="8">
    <source>
        <dbReference type="EMBL" id="TQM72604.1"/>
    </source>
</evidence>
<feature type="transmembrane region" description="Helical" evidence="7">
    <location>
        <begin position="191"/>
        <end position="210"/>
    </location>
</feature>
<keyword evidence="4 7" id="KW-1133">Transmembrane helix</keyword>
<dbReference type="Proteomes" id="UP000319213">
    <property type="component" value="Unassembled WGS sequence"/>
</dbReference>
<accession>A0A543IPV3</accession>
<feature type="compositionally biased region" description="Gly residues" evidence="6">
    <location>
        <begin position="543"/>
        <end position="566"/>
    </location>
</feature>
<protein>
    <submittedName>
        <fullName evidence="8">APA family basic amino acid/polyamine antiporter</fullName>
    </submittedName>
</protein>
<feature type="transmembrane region" description="Helical" evidence="7">
    <location>
        <begin position="467"/>
        <end position="486"/>
    </location>
</feature>
<evidence type="ECO:0000313" key="9">
    <source>
        <dbReference type="Proteomes" id="UP000319213"/>
    </source>
</evidence>
<dbReference type="PANTHER" id="PTHR43243">
    <property type="entry name" value="INNER MEMBRANE TRANSPORTER YGJI-RELATED"/>
    <property type="match status" value="1"/>
</dbReference>
<keyword evidence="5 7" id="KW-0472">Membrane</keyword>
<feature type="transmembrane region" description="Helical" evidence="7">
    <location>
        <begin position="412"/>
        <end position="431"/>
    </location>
</feature>